<dbReference type="GO" id="GO:0043545">
    <property type="term" value="P:molybdopterin cofactor metabolic process"/>
    <property type="evidence" value="ECO:0007669"/>
    <property type="project" value="TreeGrafter"/>
</dbReference>
<keyword evidence="2" id="KW-0808">Transferase</keyword>
<dbReference type="InterPro" id="IPR015421">
    <property type="entry name" value="PyrdxlP-dep_Trfase_major"/>
</dbReference>
<proteinExistence type="predicted"/>
<sequence length="532" mass="58593">MGALNPWRTKPVADHNTKQRLAYDERIRKLREKEYPMLKGTTYLDYAGTTLPSLSLIKTFSHQLQTTLLANTHSATPSIPNASQMVLDTARRKVLHLLNASPDDFEVIFVANATAGIKLVLEAFTGLETGFNYFYHRDCHTSLVGVRELALHSRCWHTDELINNSHLPQPSINVTTNTAIPTLLSYPLQSNMSGARHPLHWSHTLRQAPQTYTLLDIAAHISTTPVSLSPSSTAPDFTVLSFYKIFGFPDLGALVVRKQSAHLFSSRRYFGGGTTEMITCFEGPWVQKKERLCDRLEDGTVPIHSLLALNCAVETFEGLFGGLEEVGKHTRWLARDLYERLAALRHRNGIPVCCFYTGAGARYGDAVTQGPIVAFNVCRSDGSWVGSWEVGARAAEEGIRIRTGSLCNPAGMAESLGLSPSDIKRAFDSGFRCGQKWDVREGVPMGMVRVSLGAGSARKDGDKFVEFIGRVFGDGEGSGSVLTAIGGEGEKVCDKEKDMEVESGKRVRSRGCFSGIFGRWLRQEQSDGNRSL</sequence>
<keyword evidence="3" id="KW-1185">Reference proteome</keyword>
<evidence type="ECO:0000313" key="3">
    <source>
        <dbReference type="Proteomes" id="UP000700596"/>
    </source>
</evidence>
<accession>A0A9P9DBX9</accession>
<dbReference type="Pfam" id="PF00266">
    <property type="entry name" value="Aminotran_5"/>
    <property type="match status" value="1"/>
</dbReference>
<dbReference type="PANTHER" id="PTHR14237">
    <property type="entry name" value="MOLYBDOPTERIN COFACTOR SULFURASE MOSC"/>
    <property type="match status" value="1"/>
</dbReference>
<dbReference type="SUPFAM" id="SSF53383">
    <property type="entry name" value="PLP-dependent transferases"/>
    <property type="match status" value="1"/>
</dbReference>
<organism evidence="2 3">
    <name type="scientific">Dendryphion nanum</name>
    <dbReference type="NCBI Taxonomy" id="256645"/>
    <lineage>
        <taxon>Eukaryota</taxon>
        <taxon>Fungi</taxon>
        <taxon>Dikarya</taxon>
        <taxon>Ascomycota</taxon>
        <taxon>Pezizomycotina</taxon>
        <taxon>Dothideomycetes</taxon>
        <taxon>Pleosporomycetidae</taxon>
        <taxon>Pleosporales</taxon>
        <taxon>Torulaceae</taxon>
        <taxon>Dendryphion</taxon>
    </lineage>
</organism>
<dbReference type="Proteomes" id="UP000700596">
    <property type="component" value="Unassembled WGS sequence"/>
</dbReference>
<gene>
    <name evidence="2" type="ORF">B0J11DRAFT_119146</name>
</gene>
<evidence type="ECO:0000313" key="2">
    <source>
        <dbReference type="EMBL" id="KAH7116182.1"/>
    </source>
</evidence>
<dbReference type="OrthoDB" id="10264306at2759"/>
<comment type="caution">
    <text evidence="2">The sequence shown here is derived from an EMBL/GenBank/DDBJ whole genome shotgun (WGS) entry which is preliminary data.</text>
</comment>
<dbReference type="EMBL" id="JAGMWT010000015">
    <property type="protein sequence ID" value="KAH7116182.1"/>
    <property type="molecule type" value="Genomic_DNA"/>
</dbReference>
<feature type="domain" description="Aminotransferase class V" evidence="1">
    <location>
        <begin position="42"/>
        <end position="454"/>
    </location>
</feature>
<dbReference type="InterPro" id="IPR000192">
    <property type="entry name" value="Aminotrans_V_dom"/>
</dbReference>
<dbReference type="PANTHER" id="PTHR14237:SF80">
    <property type="entry name" value="MOLYBDENUM COFACTOR SULFURASE"/>
    <property type="match status" value="1"/>
</dbReference>
<name>A0A9P9DBX9_9PLEO</name>
<evidence type="ECO:0000259" key="1">
    <source>
        <dbReference type="Pfam" id="PF00266"/>
    </source>
</evidence>
<reference evidence="2" key="1">
    <citation type="journal article" date="2021" name="Nat. Commun.">
        <title>Genetic determinants of endophytism in the Arabidopsis root mycobiome.</title>
        <authorList>
            <person name="Mesny F."/>
            <person name="Miyauchi S."/>
            <person name="Thiergart T."/>
            <person name="Pickel B."/>
            <person name="Atanasova L."/>
            <person name="Karlsson M."/>
            <person name="Huettel B."/>
            <person name="Barry K.W."/>
            <person name="Haridas S."/>
            <person name="Chen C."/>
            <person name="Bauer D."/>
            <person name="Andreopoulos W."/>
            <person name="Pangilinan J."/>
            <person name="LaButti K."/>
            <person name="Riley R."/>
            <person name="Lipzen A."/>
            <person name="Clum A."/>
            <person name="Drula E."/>
            <person name="Henrissat B."/>
            <person name="Kohler A."/>
            <person name="Grigoriev I.V."/>
            <person name="Martin F.M."/>
            <person name="Hacquard S."/>
        </authorList>
    </citation>
    <scope>NUCLEOTIDE SEQUENCE</scope>
    <source>
        <strain evidence="2">MPI-CAGE-CH-0243</strain>
    </source>
</reference>
<dbReference type="InterPro" id="IPR015424">
    <property type="entry name" value="PyrdxlP-dep_Trfase"/>
</dbReference>
<dbReference type="AlphaFoldDB" id="A0A9P9DBX9"/>
<protein>
    <submittedName>
        <fullName evidence="2">Pyridoxal phosphate-dependent transferase</fullName>
    </submittedName>
</protein>
<dbReference type="Gene3D" id="3.40.640.10">
    <property type="entry name" value="Type I PLP-dependent aspartate aminotransferase-like (Major domain)"/>
    <property type="match status" value="1"/>
</dbReference>
<dbReference type="GO" id="GO:0008265">
    <property type="term" value="F:molybdenum cofactor sulfurtransferase activity"/>
    <property type="evidence" value="ECO:0007669"/>
    <property type="project" value="TreeGrafter"/>
</dbReference>